<feature type="transmembrane region" description="Helical" evidence="1">
    <location>
        <begin position="45"/>
        <end position="65"/>
    </location>
</feature>
<reference evidence="3 4" key="1">
    <citation type="submission" date="2018-02" db="EMBL/GenBank/DDBJ databases">
        <title>Comparative genomes isolates from brazilian mangrove.</title>
        <authorList>
            <person name="Araujo J.E."/>
            <person name="Taketani R.G."/>
            <person name="Silva M.C.P."/>
            <person name="Loureco M.V."/>
            <person name="Andreote F.D."/>
        </authorList>
    </citation>
    <scope>NUCLEOTIDE SEQUENCE [LARGE SCALE GENOMIC DNA]</scope>
    <source>
        <strain evidence="3 4">HEX-2 MGV</strain>
    </source>
</reference>
<dbReference type="OrthoDB" id="261597at2"/>
<dbReference type="EMBL" id="PUIA01000040">
    <property type="protein sequence ID" value="PQO30038.1"/>
    <property type="molecule type" value="Genomic_DNA"/>
</dbReference>
<name>A0A2S8FCZ7_9BACT</name>
<protein>
    <recommendedName>
        <fullName evidence="2">DUF58 domain-containing protein</fullName>
    </recommendedName>
</protein>
<evidence type="ECO:0000313" key="3">
    <source>
        <dbReference type="EMBL" id="PQO30038.1"/>
    </source>
</evidence>
<feature type="transmembrane region" description="Helical" evidence="1">
    <location>
        <begin position="21"/>
        <end position="39"/>
    </location>
</feature>
<feature type="domain" description="DUF58" evidence="2">
    <location>
        <begin position="216"/>
        <end position="290"/>
    </location>
</feature>
<keyword evidence="1" id="KW-1133">Transmembrane helix</keyword>
<keyword evidence="1" id="KW-0812">Transmembrane</keyword>
<dbReference type="PANTHER" id="PTHR34351">
    <property type="entry name" value="SLR1927 PROTEIN-RELATED"/>
    <property type="match status" value="1"/>
</dbReference>
<dbReference type="Pfam" id="PF01882">
    <property type="entry name" value="DUF58"/>
    <property type="match status" value="1"/>
</dbReference>
<evidence type="ECO:0000313" key="4">
    <source>
        <dbReference type="Proteomes" id="UP000240009"/>
    </source>
</evidence>
<gene>
    <name evidence="3" type="ORF">C5Y96_15100</name>
</gene>
<comment type="caution">
    <text evidence="3">The sequence shown here is derived from an EMBL/GenBank/DDBJ whole genome shotgun (WGS) entry which is preliminary data.</text>
</comment>
<sequence>MNSLPSTTSTISSKHQSSHRMGWVLACVIGASIMCGVVWHGRAFIITGTLLLIVVAGILLPYLSIQKLLAKITPLQHRGRVGQGMPVRFQVENQNWWPWGTTIIQLSECPSAILPKEKLREHMMPRIERNGTCDEVVSLVPISRGLFPDDIGTLVTRFPFGIFTARKTFSISSQSIVWPEIVPLASRISDARYGGYESSATSARHWGDEGDIAGPRPYRPGESLRRVHWRHTAHRGDLIVCERESTTSKRLLIRLDLEMPNREDVQTTEAYEAAISIAASLIMQAVAENWHVDFELSGHRTWEGINPNGISPVFDFLATFDLNDQSRQVDRTVSPRQSTVRSVLVTQRTLNDGYPNGRHDEILCTSPIEPSIDVNRRCLWLPPHSDWRNTLQQTGSILDG</sequence>
<proteinExistence type="predicted"/>
<dbReference type="InterPro" id="IPR002881">
    <property type="entry name" value="DUF58"/>
</dbReference>
<dbReference type="Proteomes" id="UP000240009">
    <property type="component" value="Unassembled WGS sequence"/>
</dbReference>
<dbReference type="PANTHER" id="PTHR34351:SF1">
    <property type="entry name" value="SLR1927 PROTEIN"/>
    <property type="match status" value="1"/>
</dbReference>
<organism evidence="3 4">
    <name type="scientific">Blastopirellula marina</name>
    <dbReference type="NCBI Taxonomy" id="124"/>
    <lineage>
        <taxon>Bacteria</taxon>
        <taxon>Pseudomonadati</taxon>
        <taxon>Planctomycetota</taxon>
        <taxon>Planctomycetia</taxon>
        <taxon>Pirellulales</taxon>
        <taxon>Pirellulaceae</taxon>
        <taxon>Blastopirellula</taxon>
    </lineage>
</organism>
<keyword evidence="1" id="KW-0472">Membrane</keyword>
<accession>A0A2S8FCZ7</accession>
<evidence type="ECO:0000259" key="2">
    <source>
        <dbReference type="Pfam" id="PF01882"/>
    </source>
</evidence>
<evidence type="ECO:0000256" key="1">
    <source>
        <dbReference type="SAM" id="Phobius"/>
    </source>
</evidence>
<dbReference type="RefSeq" id="WP_105354922.1">
    <property type="nucleotide sequence ID" value="NZ_PUIA01000040.1"/>
</dbReference>
<dbReference type="AlphaFoldDB" id="A0A2S8FCZ7"/>